<gene>
    <name evidence="1" type="ORF">Rumeso_02489</name>
</gene>
<comment type="caution">
    <text evidence="1">The sequence shown here is derived from an EMBL/GenBank/DDBJ whole genome shotgun (WGS) entry which is preliminary data.</text>
</comment>
<dbReference type="HOGENOM" id="CLU_054562_0_0_5"/>
<dbReference type="EMBL" id="AOSK01000063">
    <property type="protein sequence ID" value="EYD75944.1"/>
    <property type="molecule type" value="Genomic_DNA"/>
</dbReference>
<dbReference type="AlphaFoldDB" id="A0A017HQA0"/>
<proteinExistence type="predicted"/>
<protein>
    <recommendedName>
        <fullName evidence="3">PD-(D/E)XK nuclease superfamily protein</fullName>
    </recommendedName>
</protein>
<keyword evidence="2" id="KW-1185">Reference proteome</keyword>
<dbReference type="STRING" id="442562.Rumeso_02489"/>
<dbReference type="InterPro" id="IPR029470">
    <property type="entry name" value="PDDEXK_4"/>
</dbReference>
<evidence type="ECO:0000313" key="2">
    <source>
        <dbReference type="Proteomes" id="UP000019666"/>
    </source>
</evidence>
<dbReference type="Pfam" id="PF14281">
    <property type="entry name" value="PDDEXK_4"/>
    <property type="match status" value="1"/>
</dbReference>
<reference evidence="1 2" key="1">
    <citation type="submission" date="2013-02" db="EMBL/GenBank/DDBJ databases">
        <authorList>
            <person name="Fiebig A."/>
            <person name="Goeker M."/>
            <person name="Klenk H.-P.P."/>
        </authorList>
    </citation>
    <scope>NUCLEOTIDE SEQUENCE [LARGE SCALE GENOMIC DNA]</scope>
    <source>
        <strain evidence="1 2">DSM 19309</strain>
    </source>
</reference>
<evidence type="ECO:0008006" key="3">
    <source>
        <dbReference type="Google" id="ProtNLM"/>
    </source>
</evidence>
<evidence type="ECO:0000313" key="1">
    <source>
        <dbReference type="EMBL" id="EYD75944.1"/>
    </source>
</evidence>
<sequence length="412" mass="45538">MNIDTLLDTVHARLEAFRAARELYGERLAPGFSPFQFIPLGERDLSELLAWLLDPRGSHGQGGRFLGAFLARLGRGWADLPTEGAQVRTEAPTDRNERTRRSIDILVQGRDWTLGIENKLRDAADQPRQVADYLGHLDALAGPPRGLLYLTRRGGLPSERSIDAAERERRIAAGELHLWSALDLLPWLEACRVLCRADRVATFIDEFFRTIQREFEGVRDMAEQGEIIKAATVSPERVEAAMELLLAGPALRTALLGRLETDVETKARAEGWTVVRSTLQSKDNPGVEIDFGAADHVFSFEFPTETGRLDSFDWGLRLRVLGHPVAPALKPALDRAFGEGGMTPWWPWFKSATASDAALRVDEDWEVSSRPWVMVASGEMGTLLIAAAQEVRAVLKANTPTPLDPDSGGEEG</sequence>
<organism evidence="1 2">
    <name type="scientific">Rubellimicrobium mesophilum DSM 19309</name>
    <dbReference type="NCBI Taxonomy" id="442562"/>
    <lineage>
        <taxon>Bacteria</taxon>
        <taxon>Pseudomonadati</taxon>
        <taxon>Pseudomonadota</taxon>
        <taxon>Alphaproteobacteria</taxon>
        <taxon>Rhodobacterales</taxon>
        <taxon>Roseobacteraceae</taxon>
        <taxon>Rubellimicrobium</taxon>
    </lineage>
</organism>
<name>A0A017HQA0_9RHOB</name>
<accession>A0A017HQA0</accession>
<dbReference type="Proteomes" id="UP000019666">
    <property type="component" value="Unassembled WGS sequence"/>
</dbReference>
<dbReference type="RefSeq" id="WP_037284197.1">
    <property type="nucleotide sequence ID" value="NZ_KK088637.1"/>
</dbReference>